<dbReference type="SUPFAM" id="SSF55103">
    <property type="entry name" value="FAD-linked oxidases, C-terminal domain"/>
    <property type="match status" value="2"/>
</dbReference>
<evidence type="ECO:0000313" key="8">
    <source>
        <dbReference type="EMBL" id="CAL1124843.1"/>
    </source>
</evidence>
<dbReference type="InterPro" id="IPR017900">
    <property type="entry name" value="4Fe4S_Fe_S_CS"/>
</dbReference>
<dbReference type="EMBL" id="CAMXCT020000001">
    <property type="protein sequence ID" value="CAL1124843.1"/>
    <property type="molecule type" value="Genomic_DNA"/>
</dbReference>
<dbReference type="Gene3D" id="1.10.1060.10">
    <property type="entry name" value="Alpha-helical ferredoxin"/>
    <property type="match status" value="1"/>
</dbReference>
<dbReference type="Pfam" id="PF01565">
    <property type="entry name" value="FAD_binding_4"/>
    <property type="match status" value="2"/>
</dbReference>
<proteinExistence type="predicted"/>
<evidence type="ECO:0000313" key="10">
    <source>
        <dbReference type="Proteomes" id="UP001152797"/>
    </source>
</evidence>
<comment type="cofactor">
    <cofactor evidence="1">
        <name>FAD</name>
        <dbReference type="ChEBI" id="CHEBI:57692"/>
    </cofactor>
</comment>
<feature type="domain" description="FAD-binding PCMH-type" evidence="6">
    <location>
        <begin position="40"/>
        <end position="218"/>
    </location>
</feature>
<name>A0A9P1BFC2_9DINO</name>
<reference evidence="7" key="1">
    <citation type="submission" date="2022-10" db="EMBL/GenBank/DDBJ databases">
        <authorList>
            <person name="Chen Y."/>
            <person name="Dougan E. K."/>
            <person name="Chan C."/>
            <person name="Rhodes N."/>
            <person name="Thang M."/>
        </authorList>
    </citation>
    <scope>NUCLEOTIDE SEQUENCE</scope>
</reference>
<comment type="caution">
    <text evidence="7">The sequence shown here is derived from an EMBL/GenBank/DDBJ whole genome shotgun (WGS) entry which is preliminary data.</text>
</comment>
<dbReference type="InterPro" id="IPR036318">
    <property type="entry name" value="FAD-bd_PCMH-like_sf"/>
</dbReference>
<keyword evidence="10" id="KW-1185">Reference proteome</keyword>
<dbReference type="AlphaFoldDB" id="A0A9P1BFC2"/>
<keyword evidence="4" id="KW-0560">Oxidoreductase</keyword>
<dbReference type="InterPro" id="IPR006094">
    <property type="entry name" value="Oxid_FAD_bind_N"/>
</dbReference>
<dbReference type="InterPro" id="IPR016164">
    <property type="entry name" value="FAD-linked_Oxase-like_C"/>
</dbReference>
<feature type="domain" description="4Fe-4S ferredoxin-type" evidence="5">
    <location>
        <begin position="903"/>
        <end position="926"/>
    </location>
</feature>
<accession>A0A9P1BFC2</accession>
<evidence type="ECO:0000256" key="1">
    <source>
        <dbReference type="ARBA" id="ARBA00001974"/>
    </source>
</evidence>
<protein>
    <submittedName>
        <fullName evidence="9">Glycolate oxidase subunit GlcD (Glycolat e dehydrogenase subunit GlcD)</fullName>
    </submittedName>
</protein>
<keyword evidence="2" id="KW-0285">Flavoprotein</keyword>
<dbReference type="SUPFAM" id="SSF46548">
    <property type="entry name" value="alpha-helical ferredoxin"/>
    <property type="match status" value="1"/>
</dbReference>
<dbReference type="GO" id="GO:0016491">
    <property type="term" value="F:oxidoreductase activity"/>
    <property type="evidence" value="ECO:0007669"/>
    <property type="project" value="UniProtKB-KW"/>
</dbReference>
<dbReference type="PROSITE" id="PS51387">
    <property type="entry name" value="FAD_PCMH"/>
    <property type="match status" value="2"/>
</dbReference>
<dbReference type="PROSITE" id="PS51379">
    <property type="entry name" value="4FE4S_FER_2"/>
    <property type="match status" value="2"/>
</dbReference>
<reference evidence="8" key="2">
    <citation type="submission" date="2024-04" db="EMBL/GenBank/DDBJ databases">
        <authorList>
            <person name="Chen Y."/>
            <person name="Shah S."/>
            <person name="Dougan E. K."/>
            <person name="Thang M."/>
            <person name="Chan C."/>
        </authorList>
    </citation>
    <scope>NUCLEOTIDE SEQUENCE [LARGE SCALE GENOMIC DNA]</scope>
</reference>
<dbReference type="InterPro" id="IPR016171">
    <property type="entry name" value="Vanillyl_alc_oxidase_C-sub2"/>
</dbReference>
<evidence type="ECO:0000256" key="3">
    <source>
        <dbReference type="ARBA" id="ARBA00022827"/>
    </source>
</evidence>
<evidence type="ECO:0000313" key="9">
    <source>
        <dbReference type="EMBL" id="CAL4758780.1"/>
    </source>
</evidence>
<evidence type="ECO:0000256" key="2">
    <source>
        <dbReference type="ARBA" id="ARBA00022630"/>
    </source>
</evidence>
<dbReference type="InterPro" id="IPR004017">
    <property type="entry name" value="Cys_rich_dom"/>
</dbReference>
<keyword evidence="3" id="KW-0274">FAD</keyword>
<dbReference type="Gene3D" id="3.30.70.2740">
    <property type="match status" value="1"/>
</dbReference>
<gene>
    <name evidence="7" type="ORF">C1SCF055_LOCUS58</name>
</gene>
<dbReference type="Proteomes" id="UP001152797">
    <property type="component" value="Unassembled WGS sequence"/>
</dbReference>
<dbReference type="Pfam" id="PF02754">
    <property type="entry name" value="CCG"/>
    <property type="match status" value="2"/>
</dbReference>
<dbReference type="PROSITE" id="PS00198">
    <property type="entry name" value="4FE4S_FER_1"/>
    <property type="match status" value="2"/>
</dbReference>
<dbReference type="PANTHER" id="PTHR42934">
    <property type="entry name" value="GLYCOLATE OXIDASE SUBUNIT GLCD"/>
    <property type="match status" value="1"/>
</dbReference>
<dbReference type="PANTHER" id="PTHR42934:SF1">
    <property type="entry name" value="GLYCOLATE OXIDASE SUBUNIT GLCD"/>
    <property type="match status" value="1"/>
</dbReference>
<dbReference type="EMBL" id="CAMXCT030000001">
    <property type="protein sequence ID" value="CAL4758780.1"/>
    <property type="molecule type" value="Genomic_DNA"/>
</dbReference>
<dbReference type="Pfam" id="PF02913">
    <property type="entry name" value="FAD-oxidase_C"/>
    <property type="match status" value="1"/>
</dbReference>
<dbReference type="InterPro" id="IPR009051">
    <property type="entry name" value="Helical_ferredxn"/>
</dbReference>
<sequence>MIAQRLPELVDGLREIVGTDGVLAAHSELLVYECDGFVIDKNCPDVVVFPRNTEHVSHIVKLCNELDVPFIPRGAGTSLAGGCLPVGGGVMIVLTRMKEIQEIHLEDRYAIVQPGVVNVWLTQRLKGTGFHYAPDPSSQGACTIGGNVATNSGGPHTLKYGVTVNHVLGVEMVMADGSIVQFGGPAEDTPGLDLVGVLVGSEGTLGIATRVWVRLTRDPQGYRTMLGIFDSVDDATNAISEIIGAGIIPAALEMMDQGIVVALEEAFHFGFPLDAQAVLLIEVDGLEAGLDEQRDRIVALCEQCGAREVRQAASAKERQLLWKCRKQAFGAVGRLSPSYCTQDGVVPRTKLPHLLRRITSIGEEHGIRIVNVFHAGDGNVHPILLFDERNQEQIRQVLAASEKILEECIECGGSVTGEHGIGVEKLNFMPRLFTDNDLDVMDRLRVAFNPRGKLSPGKMLPTAGACSVEQDALASLVAGCHESATTIYPLGGCTALDFGIPAADAGLGLSLTGLNRVVDYPIRDMTITVEAGITMNALAETLNTGGQRLPIDVPASERATLGGVIATNTSGPRRFGSGTIRDYVIGISAVDGRGVPFKGGGRVVKNVAGYDFCKLLTGSMGTLGLISQVTLKVRPIPQDAAFVVCPLNDWDQVRRLMMNLTTTKTTPSAVEILQGPAWQEDTALSAVNPGSLGRMAVAFEGTAVEVAWLVEQLESEWRDLVVTSLARVPIDEIPGLWSRLTEFSAGDGGSLVVKCTGLPSKTAGLIEALIAIDPTVDVQSHAGNGVVIARFTTSKDTAAWTQLIKERIQPAAASAGGYATVIGGNAAKGLPVDCVWGKGTVEGPLKLNPGAGIDYQLFLDCVHCGLCTASCPTYAELGNENDSPRGRIYLMRAVTDGRLDLTPEVRRHLELCLDCRNCETACPSGVQYGKLIEPFRVAMENMPGEPTKTNDWFHRWILFRLFPYPGRLRLALAPARIAQRLGLMRLAERMGLFKILPPRLRQLVAMLPPPVASEPALPEFLPAIGTKRATVALFTGCVGDAMFRPTNWATARVLQQNGCDVIVPKEQNCCGAINFHAGSAEPAMKMADANIEAFNLDNIDAVIVNVAGCGAMLKDYGHHWHDERQAAREAFAAKVRDINEFLDELGIVDPPGKISMRATYHDACHLAHAQKIREAPRRLLSRIPGLELSELPESEMCCGAAGTYNLTEPEMAGRLAQRKMANVKTTGAEVVVTANAGCLLQIAREARAQGLNLRVIHPIDLLDMSYRRAEFPGSAS</sequence>
<dbReference type="Pfam" id="PF13183">
    <property type="entry name" value="Fer4_8"/>
    <property type="match status" value="1"/>
</dbReference>
<evidence type="ECO:0000313" key="7">
    <source>
        <dbReference type="EMBL" id="CAI3971468.1"/>
    </source>
</evidence>
<evidence type="ECO:0000259" key="6">
    <source>
        <dbReference type="PROSITE" id="PS51387"/>
    </source>
</evidence>
<evidence type="ECO:0000259" key="5">
    <source>
        <dbReference type="PROSITE" id="PS51379"/>
    </source>
</evidence>
<feature type="domain" description="FAD-binding PCMH-type" evidence="6">
    <location>
        <begin position="457"/>
        <end position="636"/>
    </location>
</feature>
<evidence type="ECO:0000256" key="4">
    <source>
        <dbReference type="ARBA" id="ARBA00023002"/>
    </source>
</evidence>
<dbReference type="InterPro" id="IPR004113">
    <property type="entry name" value="FAD-bd_oxidored_4_C"/>
</dbReference>
<dbReference type="SUPFAM" id="SSF56176">
    <property type="entry name" value="FAD-binding/transporter-associated domain-like"/>
    <property type="match status" value="2"/>
</dbReference>
<organism evidence="7">
    <name type="scientific">Cladocopium goreaui</name>
    <dbReference type="NCBI Taxonomy" id="2562237"/>
    <lineage>
        <taxon>Eukaryota</taxon>
        <taxon>Sar</taxon>
        <taxon>Alveolata</taxon>
        <taxon>Dinophyceae</taxon>
        <taxon>Suessiales</taxon>
        <taxon>Symbiodiniaceae</taxon>
        <taxon>Cladocopium</taxon>
    </lineage>
</organism>
<dbReference type="GO" id="GO:0051536">
    <property type="term" value="F:iron-sulfur cluster binding"/>
    <property type="evidence" value="ECO:0007669"/>
    <property type="project" value="InterPro"/>
</dbReference>
<dbReference type="InterPro" id="IPR016169">
    <property type="entry name" value="FAD-bd_PCMH_sub2"/>
</dbReference>
<dbReference type="InterPro" id="IPR051914">
    <property type="entry name" value="FAD-linked_OxidoTrans_Type4"/>
</dbReference>
<dbReference type="Gene3D" id="3.30.465.10">
    <property type="match status" value="2"/>
</dbReference>
<dbReference type="InterPro" id="IPR017896">
    <property type="entry name" value="4Fe4S_Fe-S-bd"/>
</dbReference>
<dbReference type="InterPro" id="IPR016166">
    <property type="entry name" value="FAD-bd_PCMH"/>
</dbReference>
<dbReference type="GO" id="GO:0071949">
    <property type="term" value="F:FAD binding"/>
    <property type="evidence" value="ECO:0007669"/>
    <property type="project" value="InterPro"/>
</dbReference>
<dbReference type="Gene3D" id="1.10.45.10">
    <property type="entry name" value="Vanillyl-alcohol Oxidase, Chain A, domain 4"/>
    <property type="match status" value="1"/>
</dbReference>
<feature type="domain" description="4Fe-4S ferredoxin-type" evidence="5">
    <location>
        <begin position="849"/>
        <end position="882"/>
    </location>
</feature>
<dbReference type="OrthoDB" id="5332616at2759"/>
<dbReference type="EMBL" id="CAMXCT010000001">
    <property type="protein sequence ID" value="CAI3971468.1"/>
    <property type="molecule type" value="Genomic_DNA"/>
</dbReference>